<dbReference type="InterPro" id="IPR051536">
    <property type="entry name" value="UDG_Type-4/5"/>
</dbReference>
<dbReference type="Pfam" id="PF03167">
    <property type="entry name" value="UDG"/>
    <property type="match status" value="1"/>
</dbReference>
<dbReference type="EC" id="3.2.2.27" evidence="3"/>
<evidence type="ECO:0000313" key="14">
    <source>
        <dbReference type="Proteomes" id="UP000005096"/>
    </source>
</evidence>
<evidence type="ECO:0000256" key="3">
    <source>
        <dbReference type="ARBA" id="ARBA00012030"/>
    </source>
</evidence>
<dbReference type="OrthoDB" id="5290748at2"/>
<dbReference type="Gene3D" id="3.40.470.10">
    <property type="entry name" value="Uracil-DNA glycosylase-like domain"/>
    <property type="match status" value="1"/>
</dbReference>
<evidence type="ECO:0000256" key="8">
    <source>
        <dbReference type="ARBA" id="ARBA00022801"/>
    </source>
</evidence>
<evidence type="ECO:0000256" key="5">
    <source>
        <dbReference type="ARBA" id="ARBA00022485"/>
    </source>
</evidence>
<comment type="catalytic activity">
    <reaction evidence="1">
        <text>Hydrolyzes single-stranded DNA or mismatched double-stranded DNA and polynucleotides, releasing free uracil.</text>
        <dbReference type="EC" id="3.2.2.27"/>
    </reaction>
</comment>
<dbReference type="HOGENOM" id="CLU_044815_1_3_0"/>
<name>E3D056_9BACT</name>
<sequence length="228" mass="25813">MTDPSETRSGEEPLFQLSPSERRHQEAILLEEARHRVERCLRCPLGKTRNKSVFGEGNLWGKLLFVGEGPGADEDEQGMPFVGRAGQLLTQILQAAGIRREDVYITNVVKCRPPGNRVPTFEEMMACDEYLQTQIALGRPSLLVLLGNTPTKWILKTTEGISKLRGRWFSWKGMSVLPMFHPSYLLRYPSSTEGSPKHLTWLDIQEVKRKWDEVRGTDLCSEGEGQLS</sequence>
<evidence type="ECO:0000256" key="9">
    <source>
        <dbReference type="ARBA" id="ARBA00023004"/>
    </source>
</evidence>
<evidence type="ECO:0000259" key="12">
    <source>
        <dbReference type="SMART" id="SM00986"/>
    </source>
</evidence>
<dbReference type="InterPro" id="IPR005122">
    <property type="entry name" value="Uracil-DNA_glycosylase-like"/>
</dbReference>
<keyword evidence="6" id="KW-0479">Metal-binding</keyword>
<dbReference type="GO" id="GO:0051539">
    <property type="term" value="F:4 iron, 4 sulfur cluster binding"/>
    <property type="evidence" value="ECO:0007669"/>
    <property type="project" value="UniProtKB-KW"/>
</dbReference>
<evidence type="ECO:0000256" key="7">
    <source>
        <dbReference type="ARBA" id="ARBA00022763"/>
    </source>
</evidence>
<feature type="domain" description="Uracil-DNA glycosylase-like" evidence="12">
    <location>
        <begin position="54"/>
        <end position="205"/>
    </location>
</feature>
<dbReference type="STRING" id="584708.Apau_1416"/>
<dbReference type="PANTHER" id="PTHR33693:SF1">
    <property type="entry name" value="TYPE-4 URACIL-DNA GLYCOSYLASE"/>
    <property type="match status" value="1"/>
</dbReference>
<dbReference type="InterPro" id="IPR005273">
    <property type="entry name" value="Ura-DNA_glyco_family4"/>
</dbReference>
<accession>E3D056</accession>
<keyword evidence="11" id="KW-0234">DNA repair</keyword>
<evidence type="ECO:0000256" key="2">
    <source>
        <dbReference type="ARBA" id="ARBA00006521"/>
    </source>
</evidence>
<dbReference type="eggNOG" id="COG1573">
    <property type="taxonomic scope" value="Bacteria"/>
</dbReference>
<dbReference type="InterPro" id="IPR036895">
    <property type="entry name" value="Uracil-DNA_glycosylase-like_sf"/>
</dbReference>
<evidence type="ECO:0000256" key="1">
    <source>
        <dbReference type="ARBA" id="ARBA00001400"/>
    </source>
</evidence>
<keyword evidence="5" id="KW-0004">4Fe-4S</keyword>
<dbReference type="GO" id="GO:0046872">
    <property type="term" value="F:metal ion binding"/>
    <property type="evidence" value="ECO:0007669"/>
    <property type="project" value="UniProtKB-KW"/>
</dbReference>
<dbReference type="NCBIfam" id="TIGR00758">
    <property type="entry name" value="UDG_fam4"/>
    <property type="match status" value="1"/>
</dbReference>
<evidence type="ECO:0000256" key="6">
    <source>
        <dbReference type="ARBA" id="ARBA00022723"/>
    </source>
</evidence>
<keyword evidence="8" id="KW-0378">Hydrolase</keyword>
<comment type="similarity">
    <text evidence="2">Belongs to the uracil-DNA glycosylase (UDG) superfamily. Type 4 (UDGa) family.</text>
</comment>
<evidence type="ECO:0000256" key="4">
    <source>
        <dbReference type="ARBA" id="ARBA00019403"/>
    </source>
</evidence>
<dbReference type="GO" id="GO:0006281">
    <property type="term" value="P:DNA repair"/>
    <property type="evidence" value="ECO:0007669"/>
    <property type="project" value="UniProtKB-KW"/>
</dbReference>
<dbReference type="RefSeq" id="WP_006301038.1">
    <property type="nucleotide sequence ID" value="NZ_CM001022.1"/>
</dbReference>
<protein>
    <recommendedName>
        <fullName evidence="4">Type-4 uracil-DNA glycosylase</fullName>
        <ecNumber evidence="3">3.2.2.27</ecNumber>
    </recommendedName>
</protein>
<reference evidence="13 14" key="1">
    <citation type="journal article" date="2010" name="Stand. Genomic Sci.">
        <title>Non-contiguous finished genome sequence of Aminomonas paucivorans type strain (GLU-3).</title>
        <authorList>
            <person name="Pitluck S."/>
            <person name="Yasawong M."/>
            <person name="Held B."/>
            <person name="Lapidus A."/>
            <person name="Nolan M."/>
            <person name="Copeland A."/>
            <person name="Lucas S."/>
            <person name="Del Rio T.G."/>
            <person name="Tice H."/>
            <person name="Cheng J.F."/>
            <person name="Chertkov O."/>
            <person name="Goodwin L."/>
            <person name="Tapia R."/>
            <person name="Han C."/>
            <person name="Liolios K."/>
            <person name="Ivanova N."/>
            <person name="Mavromatis K."/>
            <person name="Ovchinnikova G."/>
            <person name="Pati A."/>
            <person name="Chen A."/>
            <person name="Palaniappan K."/>
            <person name="Land M."/>
            <person name="Hauser L."/>
            <person name="Chang Y.J."/>
            <person name="Jeffries C.D."/>
            <person name="Pukall R."/>
            <person name="Spring S."/>
            <person name="Rohde M."/>
            <person name="Sikorski J."/>
            <person name="Goker M."/>
            <person name="Woyke T."/>
            <person name="Bristow J."/>
            <person name="Eisen J.A."/>
            <person name="Markowitz V."/>
            <person name="Hugenholtz P."/>
            <person name="Kyrpides N.C."/>
            <person name="Klenk H.P."/>
        </authorList>
    </citation>
    <scope>NUCLEOTIDE SEQUENCE [LARGE SCALE GENOMIC DNA]</scope>
    <source>
        <strain evidence="13 14">DSM 12260</strain>
    </source>
</reference>
<evidence type="ECO:0000313" key="13">
    <source>
        <dbReference type="EMBL" id="EFQ23835.1"/>
    </source>
</evidence>
<keyword evidence="9" id="KW-0408">Iron</keyword>
<dbReference type="PaxDb" id="584708-Apau_1416"/>
<keyword evidence="7" id="KW-0227">DNA damage</keyword>
<dbReference type="GO" id="GO:0004844">
    <property type="term" value="F:uracil DNA N-glycosylase activity"/>
    <property type="evidence" value="ECO:0007669"/>
    <property type="project" value="UniProtKB-EC"/>
</dbReference>
<dbReference type="Proteomes" id="UP000005096">
    <property type="component" value="Chromosome"/>
</dbReference>
<dbReference type="SMART" id="SM00986">
    <property type="entry name" value="UDG"/>
    <property type="match status" value="1"/>
</dbReference>
<dbReference type="SUPFAM" id="SSF52141">
    <property type="entry name" value="Uracil-DNA glycosylase-like"/>
    <property type="match status" value="1"/>
</dbReference>
<organism evidence="13 14">
    <name type="scientific">Aminomonas paucivorans DSM 12260</name>
    <dbReference type="NCBI Taxonomy" id="584708"/>
    <lineage>
        <taxon>Bacteria</taxon>
        <taxon>Thermotogati</taxon>
        <taxon>Synergistota</taxon>
        <taxon>Synergistia</taxon>
        <taxon>Synergistales</taxon>
        <taxon>Synergistaceae</taxon>
        <taxon>Aminomonas</taxon>
    </lineage>
</organism>
<dbReference type="EMBL" id="CM001022">
    <property type="protein sequence ID" value="EFQ23835.1"/>
    <property type="molecule type" value="Genomic_DNA"/>
</dbReference>
<dbReference type="PANTHER" id="PTHR33693">
    <property type="entry name" value="TYPE-5 URACIL-DNA GLYCOSYLASE"/>
    <property type="match status" value="1"/>
</dbReference>
<proteinExistence type="inferred from homology"/>
<dbReference type="CDD" id="cd10030">
    <property type="entry name" value="UDG-F4_TTUDGA_SPO1dp_like"/>
    <property type="match status" value="1"/>
</dbReference>
<keyword evidence="14" id="KW-1185">Reference proteome</keyword>
<gene>
    <name evidence="13" type="ORF">Apau_1416</name>
</gene>
<dbReference type="SMART" id="SM00987">
    <property type="entry name" value="UreE_C"/>
    <property type="match status" value="1"/>
</dbReference>
<keyword evidence="10" id="KW-0411">Iron-sulfur</keyword>
<evidence type="ECO:0000256" key="11">
    <source>
        <dbReference type="ARBA" id="ARBA00023204"/>
    </source>
</evidence>
<dbReference type="AlphaFoldDB" id="E3D056"/>
<evidence type="ECO:0000256" key="10">
    <source>
        <dbReference type="ARBA" id="ARBA00023014"/>
    </source>
</evidence>